<evidence type="ECO:0000313" key="2">
    <source>
        <dbReference type="EMBL" id="CAL6107565.1"/>
    </source>
</evidence>
<reference evidence="1" key="1">
    <citation type="submission" date="2023-06" db="EMBL/GenBank/DDBJ databases">
        <authorList>
            <person name="Kurt Z."/>
        </authorList>
    </citation>
    <scope>NUCLEOTIDE SEQUENCE</scope>
</reference>
<sequence length="104" mass="12641">MTWQITSILTSFFSDHQISHTVFDNIYNQDSKRQFQRKSYYVYINISFTQHPTMDQLFDKMVQLLCKTPFMQFEEEEEETKNDQPPLFKPMTIPKLFEPEMRTD</sequence>
<dbReference type="AlphaFoldDB" id="A0AA86PGI9"/>
<dbReference type="EMBL" id="CAXDID020000637">
    <property type="protein sequence ID" value="CAL6107565.1"/>
    <property type="molecule type" value="Genomic_DNA"/>
</dbReference>
<gene>
    <name evidence="1" type="ORF">HINF_LOCUS23032</name>
    <name evidence="2" type="ORF">HINF_LOCUS74552</name>
</gene>
<reference evidence="2 3" key="2">
    <citation type="submission" date="2024-07" db="EMBL/GenBank/DDBJ databases">
        <authorList>
            <person name="Akdeniz Z."/>
        </authorList>
    </citation>
    <scope>NUCLEOTIDE SEQUENCE [LARGE SCALE GENOMIC DNA]</scope>
</reference>
<evidence type="ECO:0000313" key="1">
    <source>
        <dbReference type="EMBL" id="CAI9935387.1"/>
    </source>
</evidence>
<keyword evidence="3" id="KW-1185">Reference proteome</keyword>
<dbReference type="EMBL" id="CATOUU010000609">
    <property type="protein sequence ID" value="CAI9935387.1"/>
    <property type="molecule type" value="Genomic_DNA"/>
</dbReference>
<organism evidence="1">
    <name type="scientific">Hexamita inflata</name>
    <dbReference type="NCBI Taxonomy" id="28002"/>
    <lineage>
        <taxon>Eukaryota</taxon>
        <taxon>Metamonada</taxon>
        <taxon>Diplomonadida</taxon>
        <taxon>Hexamitidae</taxon>
        <taxon>Hexamitinae</taxon>
        <taxon>Hexamita</taxon>
    </lineage>
</organism>
<dbReference type="Proteomes" id="UP001642409">
    <property type="component" value="Unassembled WGS sequence"/>
</dbReference>
<name>A0AA86PGI9_9EUKA</name>
<proteinExistence type="predicted"/>
<comment type="caution">
    <text evidence="1">The sequence shown here is derived from an EMBL/GenBank/DDBJ whole genome shotgun (WGS) entry which is preliminary data.</text>
</comment>
<protein>
    <submittedName>
        <fullName evidence="2">Hypothetical_protein</fullName>
    </submittedName>
</protein>
<accession>A0AA86PGI9</accession>
<evidence type="ECO:0000313" key="3">
    <source>
        <dbReference type="Proteomes" id="UP001642409"/>
    </source>
</evidence>